<dbReference type="EMBL" id="CP015005">
    <property type="protein sequence ID" value="AMS41276.1"/>
    <property type="molecule type" value="Genomic_DNA"/>
</dbReference>
<evidence type="ECO:0000313" key="2">
    <source>
        <dbReference type="EMBL" id="MBB3705739.1"/>
    </source>
</evidence>
<dbReference type="EMBL" id="JACICB010000007">
    <property type="protein sequence ID" value="MBB3705739.1"/>
    <property type="molecule type" value="Genomic_DNA"/>
</dbReference>
<name>A0AAC8YNC1_AMIAI</name>
<dbReference type="Gene3D" id="3.40.190.10">
    <property type="entry name" value="Periplasmic binding protein-like II"/>
    <property type="match status" value="1"/>
</dbReference>
<evidence type="ECO:0000313" key="1">
    <source>
        <dbReference type="EMBL" id="AMS41276.1"/>
    </source>
</evidence>
<evidence type="ECO:0000313" key="4">
    <source>
        <dbReference type="Proteomes" id="UP000577697"/>
    </source>
</evidence>
<reference evidence="2 4" key="2">
    <citation type="submission" date="2020-08" db="EMBL/GenBank/DDBJ databases">
        <title>Genomic Encyclopedia of Type Strains, Phase IV (KMG-IV): sequencing the most valuable type-strain genomes for metagenomic binning, comparative biology and taxonomic classification.</title>
        <authorList>
            <person name="Goeker M."/>
        </authorList>
    </citation>
    <scope>NUCLEOTIDE SEQUENCE [LARGE SCALE GENOMIC DNA]</scope>
    <source>
        <strain evidence="2 4">DSM 10368</strain>
    </source>
</reference>
<protein>
    <submittedName>
        <fullName evidence="1">Uncharacterized protein</fullName>
    </submittedName>
</protein>
<dbReference type="Proteomes" id="UP000577697">
    <property type="component" value="Unassembled WGS sequence"/>
</dbReference>
<dbReference type="Proteomes" id="UP000075755">
    <property type="component" value="Chromosome"/>
</dbReference>
<gene>
    <name evidence="1" type="ORF">AA2016_2350</name>
    <name evidence="2" type="ORF">FHS67_002058</name>
</gene>
<organism evidence="1 3">
    <name type="scientific">Aminobacter aminovorans</name>
    <name type="common">Chelatobacter heintzii</name>
    <dbReference type="NCBI Taxonomy" id="83263"/>
    <lineage>
        <taxon>Bacteria</taxon>
        <taxon>Pseudomonadati</taxon>
        <taxon>Pseudomonadota</taxon>
        <taxon>Alphaproteobacteria</taxon>
        <taxon>Hyphomicrobiales</taxon>
        <taxon>Phyllobacteriaceae</taxon>
        <taxon>Aminobacter</taxon>
    </lineage>
</organism>
<keyword evidence="4" id="KW-1185">Reference proteome</keyword>
<evidence type="ECO:0000313" key="3">
    <source>
        <dbReference type="Proteomes" id="UP000075755"/>
    </source>
</evidence>
<dbReference type="AlphaFoldDB" id="A0AAC8YNC1"/>
<reference evidence="1 3" key="1">
    <citation type="submission" date="2016-03" db="EMBL/GenBank/DDBJ databases">
        <title>Complete genome of Aminobacter aminovorans KCTC 2477.</title>
        <authorList>
            <person name="Kim K.M."/>
        </authorList>
    </citation>
    <scope>NUCLEOTIDE SEQUENCE [LARGE SCALE GENOMIC DNA]</scope>
    <source>
        <strain evidence="1 3">KCTC 2477</strain>
    </source>
</reference>
<dbReference type="RefSeq" id="WP_183194950.1">
    <property type="nucleotide sequence ID" value="NZ_CP015005.1"/>
</dbReference>
<proteinExistence type="predicted"/>
<dbReference type="KEGG" id="aak:AA2016_2350"/>
<accession>A0AAC8YNC1</accession>
<sequence length="56" mass="6215">MLAQRSVPPGLRVIGEAEGLPPLPEMEIGILRNPQAANSAVDRLYEFLRRDLTQQS</sequence>